<dbReference type="EMBL" id="UYRV01110624">
    <property type="protein sequence ID" value="VDN26129.1"/>
    <property type="molecule type" value="Genomic_DNA"/>
</dbReference>
<keyword evidence="1" id="KW-0472">Membrane</keyword>
<evidence type="ECO:0000313" key="3">
    <source>
        <dbReference type="Proteomes" id="UP000271889"/>
    </source>
</evidence>
<keyword evidence="3" id="KW-1185">Reference proteome</keyword>
<keyword evidence="1" id="KW-0812">Transmembrane</keyword>
<keyword evidence="1" id="KW-1133">Transmembrane helix</keyword>
<sequence length="129" mass="14738">MYRVGGFGVIEAIQIDRSQIERMVGDLEKAPPPPIDAPPAPQLPYWFTTECRNNLVNCDVPAMSVPSAPSPIPPPLPMPDLKQQLKAQLEYYFSRWVLSGFIIIISFRFLALMFFFLIKDAHFLRLLPY</sequence>
<feature type="transmembrane region" description="Helical" evidence="1">
    <location>
        <begin position="96"/>
        <end position="118"/>
    </location>
</feature>
<dbReference type="AlphaFoldDB" id="A0A3P7Q6E1"/>
<proteinExistence type="predicted"/>
<reference evidence="2 3" key="1">
    <citation type="submission" date="2018-11" db="EMBL/GenBank/DDBJ databases">
        <authorList>
            <consortium name="Pathogen Informatics"/>
        </authorList>
    </citation>
    <scope>NUCLEOTIDE SEQUENCE [LARGE SCALE GENOMIC DNA]</scope>
</reference>
<protein>
    <submittedName>
        <fullName evidence="2">Uncharacterized protein</fullName>
    </submittedName>
</protein>
<dbReference type="OrthoDB" id="10046764at2759"/>
<evidence type="ECO:0000256" key="1">
    <source>
        <dbReference type="SAM" id="Phobius"/>
    </source>
</evidence>
<gene>
    <name evidence="2" type="ORF">CGOC_LOCUS10305</name>
</gene>
<name>A0A3P7Q6E1_CYLGO</name>
<dbReference type="Proteomes" id="UP000271889">
    <property type="component" value="Unassembled WGS sequence"/>
</dbReference>
<organism evidence="2 3">
    <name type="scientific">Cylicostephanus goldi</name>
    <name type="common">Nematode worm</name>
    <dbReference type="NCBI Taxonomy" id="71465"/>
    <lineage>
        <taxon>Eukaryota</taxon>
        <taxon>Metazoa</taxon>
        <taxon>Ecdysozoa</taxon>
        <taxon>Nematoda</taxon>
        <taxon>Chromadorea</taxon>
        <taxon>Rhabditida</taxon>
        <taxon>Rhabditina</taxon>
        <taxon>Rhabditomorpha</taxon>
        <taxon>Strongyloidea</taxon>
        <taxon>Strongylidae</taxon>
        <taxon>Cylicostephanus</taxon>
    </lineage>
</organism>
<evidence type="ECO:0000313" key="2">
    <source>
        <dbReference type="EMBL" id="VDN26129.1"/>
    </source>
</evidence>
<accession>A0A3P7Q6E1</accession>